<organism evidence="3 4">
    <name type="scientific">Neolewinella agarilytica</name>
    <dbReference type="NCBI Taxonomy" id="478744"/>
    <lineage>
        <taxon>Bacteria</taxon>
        <taxon>Pseudomonadati</taxon>
        <taxon>Bacteroidota</taxon>
        <taxon>Saprospiria</taxon>
        <taxon>Saprospirales</taxon>
        <taxon>Lewinellaceae</taxon>
        <taxon>Neolewinella</taxon>
    </lineage>
</organism>
<evidence type="ECO:0000313" key="4">
    <source>
        <dbReference type="Proteomes" id="UP000199021"/>
    </source>
</evidence>
<dbReference type="OrthoDB" id="647428at2"/>
<keyword evidence="2" id="KW-0812">Transmembrane</keyword>
<evidence type="ECO:0000256" key="2">
    <source>
        <dbReference type="SAM" id="Phobius"/>
    </source>
</evidence>
<dbReference type="AlphaFoldDB" id="A0A1H9PAM1"/>
<accession>A0A1H9PAM1</accession>
<feature type="coiled-coil region" evidence="1">
    <location>
        <begin position="183"/>
        <end position="210"/>
    </location>
</feature>
<dbReference type="EMBL" id="FOFB01000045">
    <property type="protein sequence ID" value="SER45250.1"/>
    <property type="molecule type" value="Genomic_DNA"/>
</dbReference>
<dbReference type="RefSeq" id="WP_090173519.1">
    <property type="nucleotide sequence ID" value="NZ_FOFB01000045.1"/>
</dbReference>
<dbReference type="PANTHER" id="PTHR32309:SF31">
    <property type="entry name" value="CAPSULAR EXOPOLYSACCHARIDE FAMILY"/>
    <property type="match status" value="1"/>
</dbReference>
<protein>
    <submittedName>
        <fullName evidence="3">Uncharacterized protein involved in exopolysaccharide biosynthesis</fullName>
    </submittedName>
</protein>
<sequence length="374" mass="41735">MSIQTRGSATPPPHLLGVLRSLWHWRTPIILVTAAGTLLAIVIALLLPEYYSGKTSFLAISPDQISIDGVFGNNNNRMQFYGTGDDIDRIMAVAESDALVDYMVDAFKLYTVYDIDSSKQKAPVYVRREFMGLYEVTKTSRDAIELEVEDQDPERAAQMARAAREKINDIALGLIRGTQNRSAESLRGEIANREENLREINTRLSEIRQRSGIYNTEAQSEALATISTSLKGSIASTTAKLEAYRRTGGRGSRDSIAKYRIQLAGLESSRTSLDTQLVRLNESLGPIDNLEEERLRLNDALSKDRIRLKQFESVLRTDQRAIEVVEEAKTPVIKSRPMRSLIVVGAAMLSFLFAVVGALLIDTGRRYDWGAIFK</sequence>
<gene>
    <name evidence="3" type="ORF">SAMN05444359_1456</name>
</gene>
<keyword evidence="1" id="KW-0175">Coiled coil</keyword>
<proteinExistence type="predicted"/>
<reference evidence="4" key="1">
    <citation type="submission" date="2016-10" db="EMBL/GenBank/DDBJ databases">
        <authorList>
            <person name="Varghese N."/>
            <person name="Submissions S."/>
        </authorList>
    </citation>
    <scope>NUCLEOTIDE SEQUENCE [LARGE SCALE GENOMIC DNA]</scope>
    <source>
        <strain evidence="4">DSM 24740</strain>
    </source>
</reference>
<evidence type="ECO:0000313" key="3">
    <source>
        <dbReference type="EMBL" id="SER45250.1"/>
    </source>
</evidence>
<feature type="transmembrane region" description="Helical" evidence="2">
    <location>
        <begin position="29"/>
        <end position="47"/>
    </location>
</feature>
<keyword evidence="2" id="KW-1133">Transmembrane helix</keyword>
<dbReference type="PANTHER" id="PTHR32309">
    <property type="entry name" value="TYROSINE-PROTEIN KINASE"/>
    <property type="match status" value="1"/>
</dbReference>
<dbReference type="InParanoid" id="A0A1H9PAM1"/>
<keyword evidence="2" id="KW-0472">Membrane</keyword>
<dbReference type="InterPro" id="IPR050445">
    <property type="entry name" value="Bact_polysacc_biosynth/exp"/>
</dbReference>
<keyword evidence="4" id="KW-1185">Reference proteome</keyword>
<feature type="transmembrane region" description="Helical" evidence="2">
    <location>
        <begin position="341"/>
        <end position="361"/>
    </location>
</feature>
<dbReference type="STRING" id="478744.SAMN05444359_1456"/>
<evidence type="ECO:0000256" key="1">
    <source>
        <dbReference type="SAM" id="Coils"/>
    </source>
</evidence>
<name>A0A1H9PAM1_9BACT</name>
<dbReference type="Proteomes" id="UP000199021">
    <property type="component" value="Unassembled WGS sequence"/>
</dbReference>